<comment type="caution">
    <text evidence="1">The sequence shown here is derived from an EMBL/GenBank/DDBJ whole genome shotgun (WGS) entry which is preliminary data.</text>
</comment>
<organism evidence="1 2">
    <name type="scientific">Devosia subaequoris</name>
    <dbReference type="NCBI Taxonomy" id="395930"/>
    <lineage>
        <taxon>Bacteria</taxon>
        <taxon>Pseudomonadati</taxon>
        <taxon>Pseudomonadota</taxon>
        <taxon>Alphaproteobacteria</taxon>
        <taxon>Hyphomicrobiales</taxon>
        <taxon>Devosiaceae</taxon>
        <taxon>Devosia</taxon>
    </lineage>
</organism>
<proteinExistence type="predicted"/>
<keyword evidence="2" id="KW-1185">Reference proteome</keyword>
<dbReference type="Proteomes" id="UP000547011">
    <property type="component" value="Unassembled WGS sequence"/>
</dbReference>
<dbReference type="AlphaFoldDB" id="A0A7W6IQ17"/>
<dbReference type="EMBL" id="JACIEW010000009">
    <property type="protein sequence ID" value="MBB4053655.1"/>
    <property type="molecule type" value="Genomic_DNA"/>
</dbReference>
<reference evidence="1 2" key="1">
    <citation type="submission" date="2020-08" db="EMBL/GenBank/DDBJ databases">
        <title>Genomic Encyclopedia of Type Strains, Phase IV (KMG-IV): sequencing the most valuable type-strain genomes for metagenomic binning, comparative biology and taxonomic classification.</title>
        <authorList>
            <person name="Goeker M."/>
        </authorList>
    </citation>
    <scope>NUCLEOTIDE SEQUENCE [LARGE SCALE GENOMIC DNA]</scope>
    <source>
        <strain evidence="1 2">DSM 23447</strain>
    </source>
</reference>
<sequence length="115" mass="13436">MSDFIFDHVGITTTEPQPEEDWVEASKIWVTNPHAHPEHIEFLRYREDSAVPDAIRNNPHIAYRVTDLKPHLEAEGVELLIARFVVGDFLEVAFVRKHGVIFEYMRYLKEGWFAS</sequence>
<gene>
    <name evidence="1" type="ORF">GGR20_003317</name>
</gene>
<protein>
    <submittedName>
        <fullName evidence="1">Uncharacterized protein</fullName>
    </submittedName>
</protein>
<accession>A0A7W6IQ17</accession>
<dbReference type="RefSeq" id="WP_183312424.1">
    <property type="nucleotide sequence ID" value="NZ_JACIEW010000009.1"/>
</dbReference>
<name>A0A7W6IQ17_9HYPH</name>
<evidence type="ECO:0000313" key="2">
    <source>
        <dbReference type="Proteomes" id="UP000547011"/>
    </source>
</evidence>
<evidence type="ECO:0000313" key="1">
    <source>
        <dbReference type="EMBL" id="MBB4053655.1"/>
    </source>
</evidence>